<name>A0A8H7QEG9_9FUNG</name>
<evidence type="ECO:0000313" key="5">
    <source>
        <dbReference type="Proteomes" id="UP000650833"/>
    </source>
</evidence>
<dbReference type="SUPFAM" id="SSF48065">
    <property type="entry name" value="DBL homology domain (DH-domain)"/>
    <property type="match status" value="1"/>
</dbReference>
<dbReference type="InterPro" id="IPR041675">
    <property type="entry name" value="PH_5"/>
</dbReference>
<feature type="compositionally biased region" description="Low complexity" evidence="2">
    <location>
        <begin position="141"/>
        <end position="164"/>
    </location>
</feature>
<dbReference type="InterPro" id="IPR036388">
    <property type="entry name" value="WH-like_DNA-bd_sf"/>
</dbReference>
<dbReference type="SMART" id="SM00325">
    <property type="entry name" value="RhoGEF"/>
    <property type="match status" value="1"/>
</dbReference>
<keyword evidence="1" id="KW-0597">Phosphoprotein</keyword>
<sequence>MSKLNESTIIEDDQISSYHLQGAYKNDISLPSPTSNYSDAEISPDIENSYIQQNLPVRRQSLIVYHDKLRNENLLKQQQSEPQSPKRHSSLNFPVVVATTTEERKSRLYNSKSLGAIHNKNEEYRKSRMPNPPLSIEITHPSSATTTTTTPATISSSISSNNTSPFELSMDTLFEEDRQPSPPPLQQQPQQQQQQPRQSIPRFIGLLRPSKSETIYNNKKHDKLTTPVDINPSSSLSHSWNDNMSQPLLRLRSVFSRLQTNTASVNPNNSPNAVKPPTSKPKRMSMQAIEAKKKKRISTSLKGADDKSRKKKTAVNIYTALLSHVSKEFLKRMQVSAIAFKDEIQYHDVFHGAEAVNCILDLLCTSDRNLALLVGRALESQGLFHHVNYDYRLRDSDAELYQFQYLQSQQDTPTYGGRSSIPSQFISSNSTTTSTSSNKLLLLKKSNRRNAPSVCETLPVNGVFSVLTDCYSPTCSRKSPCYSISCPRMMSKEKKSIQRPLSSQFLRTDQEKHLRSLWRHSVPRNIVLGTNDIEQKRQECIYELIYTEEDFTRDMHYVQDFWIEPLLNNDIIPIDRRHQFITDVFWNLADIERISMALTRDLTSRQDKHSVIPCIGDILLEHAQGFEPFVIYGAHQIIGKHKYELEKKKNVKFLQFAQNLERQPESRRLDLNGYLTKPTSRLGRYNLLLTTIHHLTPKNHKDYENIPKVIDIITNFMVQLNKQVGLSDNSFHLELISSRIIVNKGTINLDLLDPKRQLLMRGKMKRANQSNSKSLYSTATSPIIENTNIDVQLFLFDNYLVFCKIKNQDSIDYYKIYQKPIPLAFLTTFIPFHNAMKSKIVNNNNNNTIPDTNNNNNNQSNQQQTGLLAVTATVTGYPITFANTNDNLSSITLVASTESTRKLWLDKIREEQEKLKSKYISI</sequence>
<dbReference type="Gene3D" id="2.30.29.30">
    <property type="entry name" value="Pleckstrin-homology domain (PH domain)/Phosphotyrosine-binding domain (PTB)"/>
    <property type="match status" value="1"/>
</dbReference>
<dbReference type="InterPro" id="IPR001849">
    <property type="entry name" value="PH_domain"/>
</dbReference>
<evidence type="ECO:0000313" key="4">
    <source>
        <dbReference type="EMBL" id="KAG2189931.1"/>
    </source>
</evidence>
<reference evidence="4" key="1">
    <citation type="submission" date="2020-12" db="EMBL/GenBank/DDBJ databases">
        <title>Metabolic potential, ecology and presence of endohyphal bacteria is reflected in genomic diversity of Mucoromycotina.</title>
        <authorList>
            <person name="Muszewska A."/>
            <person name="Okrasinska A."/>
            <person name="Steczkiewicz K."/>
            <person name="Drgas O."/>
            <person name="Orlowska M."/>
            <person name="Perlinska-Lenart U."/>
            <person name="Aleksandrzak-Piekarczyk T."/>
            <person name="Szatraj K."/>
            <person name="Zielenkiewicz U."/>
            <person name="Pilsyk S."/>
            <person name="Malc E."/>
            <person name="Mieczkowski P."/>
            <person name="Kruszewska J.S."/>
            <person name="Biernat P."/>
            <person name="Pawlowska J."/>
        </authorList>
    </citation>
    <scope>NUCLEOTIDE SEQUENCE</scope>
    <source>
        <strain evidence="4">CBS 226.32</strain>
    </source>
</reference>
<dbReference type="InterPro" id="IPR036390">
    <property type="entry name" value="WH_DNA-bd_sf"/>
</dbReference>
<dbReference type="GO" id="GO:0005085">
    <property type="term" value="F:guanyl-nucleotide exchange factor activity"/>
    <property type="evidence" value="ECO:0007669"/>
    <property type="project" value="InterPro"/>
</dbReference>
<evidence type="ECO:0000256" key="1">
    <source>
        <dbReference type="ARBA" id="ARBA00022553"/>
    </source>
</evidence>
<dbReference type="PANTHER" id="PTHR46572">
    <property type="entry name" value="RHO1 GDP-GTP EXCHANGE PROTEIN 1-RELATED"/>
    <property type="match status" value="1"/>
</dbReference>
<dbReference type="OrthoDB" id="2272012at2759"/>
<dbReference type="Pfam" id="PF00621">
    <property type="entry name" value="RhoGEF"/>
    <property type="match status" value="1"/>
</dbReference>
<accession>A0A8H7QEG9</accession>
<dbReference type="InterPro" id="IPR035899">
    <property type="entry name" value="DBL_dom_sf"/>
</dbReference>
<dbReference type="Gene3D" id="1.10.10.10">
    <property type="entry name" value="Winged helix-like DNA-binding domain superfamily/Winged helix DNA-binding domain"/>
    <property type="match status" value="1"/>
</dbReference>
<dbReference type="EMBL" id="JAEPRC010001120">
    <property type="protein sequence ID" value="KAG2189931.1"/>
    <property type="molecule type" value="Genomic_DNA"/>
</dbReference>
<proteinExistence type="predicted"/>
<dbReference type="InterPro" id="IPR000219">
    <property type="entry name" value="DH_dom"/>
</dbReference>
<dbReference type="SUPFAM" id="SSF50729">
    <property type="entry name" value="PH domain-like"/>
    <property type="match status" value="1"/>
</dbReference>
<dbReference type="SMART" id="SM00233">
    <property type="entry name" value="PH"/>
    <property type="match status" value="1"/>
</dbReference>
<protein>
    <recommendedName>
        <fullName evidence="3">DH domain-containing protein</fullName>
    </recommendedName>
</protein>
<dbReference type="PROSITE" id="PS50010">
    <property type="entry name" value="DH_2"/>
    <property type="match status" value="1"/>
</dbReference>
<feature type="region of interest" description="Disordered" evidence="2">
    <location>
        <begin position="261"/>
        <end position="305"/>
    </location>
</feature>
<organism evidence="4 5">
    <name type="scientific">Mucor plumbeus</name>
    <dbReference type="NCBI Taxonomy" id="97098"/>
    <lineage>
        <taxon>Eukaryota</taxon>
        <taxon>Fungi</taxon>
        <taxon>Fungi incertae sedis</taxon>
        <taxon>Mucoromycota</taxon>
        <taxon>Mucoromycotina</taxon>
        <taxon>Mucoromycetes</taxon>
        <taxon>Mucorales</taxon>
        <taxon>Mucorineae</taxon>
        <taxon>Mucoraceae</taxon>
        <taxon>Mucor</taxon>
    </lineage>
</organism>
<comment type="caution">
    <text evidence="4">The sequence shown here is derived from an EMBL/GenBank/DDBJ whole genome shotgun (WGS) entry which is preliminary data.</text>
</comment>
<dbReference type="InterPro" id="IPR052233">
    <property type="entry name" value="Rho-type_GEFs"/>
</dbReference>
<dbReference type="SUPFAM" id="SSF46785">
    <property type="entry name" value="Winged helix' DNA-binding domain"/>
    <property type="match status" value="1"/>
</dbReference>
<feature type="compositionally biased region" description="Low complexity" evidence="2">
    <location>
        <begin position="187"/>
        <end position="198"/>
    </location>
</feature>
<dbReference type="InterPro" id="IPR011993">
    <property type="entry name" value="PH-like_dom_sf"/>
</dbReference>
<dbReference type="Pfam" id="PF00610">
    <property type="entry name" value="DEP"/>
    <property type="match status" value="1"/>
</dbReference>
<feature type="domain" description="DH" evidence="3">
    <location>
        <begin position="536"/>
        <end position="723"/>
    </location>
</feature>
<dbReference type="Proteomes" id="UP000650833">
    <property type="component" value="Unassembled WGS sequence"/>
</dbReference>
<dbReference type="GO" id="GO:0035556">
    <property type="term" value="P:intracellular signal transduction"/>
    <property type="evidence" value="ECO:0007669"/>
    <property type="project" value="InterPro"/>
</dbReference>
<dbReference type="Gene3D" id="1.20.900.10">
    <property type="entry name" value="Dbl homology (DH) domain"/>
    <property type="match status" value="1"/>
</dbReference>
<feature type="compositionally biased region" description="Polar residues" evidence="2">
    <location>
        <begin position="261"/>
        <end position="272"/>
    </location>
</feature>
<dbReference type="InterPro" id="IPR000591">
    <property type="entry name" value="DEP_dom"/>
</dbReference>
<evidence type="ECO:0000256" key="2">
    <source>
        <dbReference type="SAM" id="MobiDB-lite"/>
    </source>
</evidence>
<dbReference type="PANTHER" id="PTHR46572:SF2">
    <property type="entry name" value="RHO1 GDP-GTP EXCHANGE PROTEIN 1-RELATED"/>
    <property type="match status" value="1"/>
</dbReference>
<keyword evidence="5" id="KW-1185">Reference proteome</keyword>
<dbReference type="AlphaFoldDB" id="A0A8H7QEG9"/>
<gene>
    <name evidence="4" type="ORF">INT46_008297</name>
</gene>
<dbReference type="SMART" id="SM00049">
    <property type="entry name" value="DEP"/>
    <property type="match status" value="1"/>
</dbReference>
<dbReference type="Pfam" id="PF15405">
    <property type="entry name" value="PH_5"/>
    <property type="match status" value="1"/>
</dbReference>
<evidence type="ECO:0000259" key="3">
    <source>
        <dbReference type="PROSITE" id="PS50010"/>
    </source>
</evidence>
<feature type="region of interest" description="Disordered" evidence="2">
    <location>
        <begin position="119"/>
        <end position="198"/>
    </location>
</feature>